<evidence type="ECO:0000256" key="1">
    <source>
        <dbReference type="SAM" id="MobiDB-lite"/>
    </source>
</evidence>
<dbReference type="EMBL" id="JACGWO010000005">
    <property type="protein sequence ID" value="KAK4427059.1"/>
    <property type="molecule type" value="Genomic_DNA"/>
</dbReference>
<accession>A0AAE1YB95</accession>
<dbReference type="Proteomes" id="UP001293254">
    <property type="component" value="Unassembled WGS sequence"/>
</dbReference>
<protein>
    <submittedName>
        <fullName evidence="2">Uncharacterized protein</fullName>
    </submittedName>
</protein>
<name>A0AAE1YB95_9LAMI</name>
<keyword evidence="3" id="KW-1185">Reference proteome</keyword>
<gene>
    <name evidence="2" type="ORF">Salat_1474800</name>
</gene>
<reference evidence="2" key="1">
    <citation type="submission" date="2020-06" db="EMBL/GenBank/DDBJ databases">
        <authorList>
            <person name="Li T."/>
            <person name="Hu X."/>
            <person name="Zhang T."/>
            <person name="Song X."/>
            <person name="Zhang H."/>
            <person name="Dai N."/>
            <person name="Sheng W."/>
            <person name="Hou X."/>
            <person name="Wei L."/>
        </authorList>
    </citation>
    <scope>NUCLEOTIDE SEQUENCE</scope>
    <source>
        <strain evidence="2">3651</strain>
        <tissue evidence="2">Leaf</tissue>
    </source>
</reference>
<reference evidence="2" key="2">
    <citation type="journal article" date="2024" name="Plant">
        <title>Genomic evolution and insights into agronomic trait innovations of Sesamum species.</title>
        <authorList>
            <person name="Miao H."/>
            <person name="Wang L."/>
            <person name="Qu L."/>
            <person name="Liu H."/>
            <person name="Sun Y."/>
            <person name="Le M."/>
            <person name="Wang Q."/>
            <person name="Wei S."/>
            <person name="Zheng Y."/>
            <person name="Lin W."/>
            <person name="Duan Y."/>
            <person name="Cao H."/>
            <person name="Xiong S."/>
            <person name="Wang X."/>
            <person name="Wei L."/>
            <person name="Li C."/>
            <person name="Ma Q."/>
            <person name="Ju M."/>
            <person name="Zhao R."/>
            <person name="Li G."/>
            <person name="Mu C."/>
            <person name="Tian Q."/>
            <person name="Mei H."/>
            <person name="Zhang T."/>
            <person name="Gao T."/>
            <person name="Zhang H."/>
        </authorList>
    </citation>
    <scope>NUCLEOTIDE SEQUENCE</scope>
    <source>
        <strain evidence="2">3651</strain>
    </source>
</reference>
<sequence length="189" mass="20008">MIKFSRRVFELGHGWRRRGTEVNGLGEEHELRANKAGGVRLEELECGPKVNGPPPGFEAQSGREVCPPGKPTRGKAILDLDEGLNHDEGMGSKLTEVVDLLNPSLGDAENWCQASGPAKPEAVQDDTGKQKISHGVGGDGDRGKGRTGLAQPCWILQSSPVSTPSPGCFVHGSVGYSVDWGSEGGMELP</sequence>
<comment type="caution">
    <text evidence="2">The sequence shown here is derived from an EMBL/GenBank/DDBJ whole genome shotgun (WGS) entry which is preliminary data.</text>
</comment>
<proteinExistence type="predicted"/>
<feature type="region of interest" description="Disordered" evidence="1">
    <location>
        <begin position="113"/>
        <end position="145"/>
    </location>
</feature>
<evidence type="ECO:0000313" key="2">
    <source>
        <dbReference type="EMBL" id="KAK4427059.1"/>
    </source>
</evidence>
<evidence type="ECO:0000313" key="3">
    <source>
        <dbReference type="Proteomes" id="UP001293254"/>
    </source>
</evidence>
<dbReference type="AlphaFoldDB" id="A0AAE1YB95"/>
<organism evidence="2 3">
    <name type="scientific">Sesamum alatum</name>
    <dbReference type="NCBI Taxonomy" id="300844"/>
    <lineage>
        <taxon>Eukaryota</taxon>
        <taxon>Viridiplantae</taxon>
        <taxon>Streptophyta</taxon>
        <taxon>Embryophyta</taxon>
        <taxon>Tracheophyta</taxon>
        <taxon>Spermatophyta</taxon>
        <taxon>Magnoliopsida</taxon>
        <taxon>eudicotyledons</taxon>
        <taxon>Gunneridae</taxon>
        <taxon>Pentapetalae</taxon>
        <taxon>asterids</taxon>
        <taxon>lamiids</taxon>
        <taxon>Lamiales</taxon>
        <taxon>Pedaliaceae</taxon>
        <taxon>Sesamum</taxon>
    </lineage>
</organism>